<dbReference type="Proteomes" id="UP001153269">
    <property type="component" value="Unassembled WGS sequence"/>
</dbReference>
<evidence type="ECO:0000256" key="1">
    <source>
        <dbReference type="SAM" id="SignalP"/>
    </source>
</evidence>
<dbReference type="AlphaFoldDB" id="A0A9N7VP09"/>
<sequence>MSHSTDHSVYPRPSMYHWALIIIVLVSEVFAVTPPGQEKIQCFTCMDKELCSKLWVIYGKNDTKLYEGDDQAFPECSGISSPTPVNCSVCHVQTNISIICSGVVGELEVESSGGAQISDISSGCSFKFPDEHQHPHSCVGLITSNFYLTLLGVLGVLRLCF</sequence>
<feature type="chain" id="PRO_5040120124" evidence="1">
    <location>
        <begin position="32"/>
        <end position="161"/>
    </location>
</feature>
<keyword evidence="1" id="KW-0732">Signal</keyword>
<dbReference type="EMBL" id="CADEAL010004143">
    <property type="protein sequence ID" value="CAB1452772.1"/>
    <property type="molecule type" value="Genomic_DNA"/>
</dbReference>
<reference evidence="2" key="1">
    <citation type="submission" date="2020-03" db="EMBL/GenBank/DDBJ databases">
        <authorList>
            <person name="Weist P."/>
        </authorList>
    </citation>
    <scope>NUCLEOTIDE SEQUENCE</scope>
</reference>
<proteinExistence type="predicted"/>
<feature type="signal peptide" evidence="1">
    <location>
        <begin position="1"/>
        <end position="31"/>
    </location>
</feature>
<keyword evidence="3" id="KW-1185">Reference proteome</keyword>
<evidence type="ECO:0000313" key="2">
    <source>
        <dbReference type="EMBL" id="CAB1452772.1"/>
    </source>
</evidence>
<gene>
    <name evidence="2" type="ORF">PLEPLA_LOCUS40522</name>
</gene>
<organism evidence="2 3">
    <name type="scientific">Pleuronectes platessa</name>
    <name type="common">European plaice</name>
    <dbReference type="NCBI Taxonomy" id="8262"/>
    <lineage>
        <taxon>Eukaryota</taxon>
        <taxon>Metazoa</taxon>
        <taxon>Chordata</taxon>
        <taxon>Craniata</taxon>
        <taxon>Vertebrata</taxon>
        <taxon>Euteleostomi</taxon>
        <taxon>Actinopterygii</taxon>
        <taxon>Neopterygii</taxon>
        <taxon>Teleostei</taxon>
        <taxon>Neoteleostei</taxon>
        <taxon>Acanthomorphata</taxon>
        <taxon>Carangaria</taxon>
        <taxon>Pleuronectiformes</taxon>
        <taxon>Pleuronectoidei</taxon>
        <taxon>Pleuronectidae</taxon>
        <taxon>Pleuronectes</taxon>
    </lineage>
</organism>
<name>A0A9N7VP09_PLEPL</name>
<evidence type="ECO:0000313" key="3">
    <source>
        <dbReference type="Proteomes" id="UP001153269"/>
    </source>
</evidence>
<protein>
    <submittedName>
        <fullName evidence="2">Uncharacterized protein</fullName>
    </submittedName>
</protein>
<comment type="caution">
    <text evidence="2">The sequence shown here is derived from an EMBL/GenBank/DDBJ whole genome shotgun (WGS) entry which is preliminary data.</text>
</comment>
<accession>A0A9N7VP09</accession>